<dbReference type="RefSeq" id="WP_034635906.1">
    <property type="nucleotide sequence ID" value="NZ_CBCSJC010000001.1"/>
</dbReference>
<evidence type="ECO:0000313" key="3">
    <source>
        <dbReference type="Proteomes" id="UP000027822"/>
    </source>
</evidence>
<dbReference type="OrthoDB" id="2876883at2"/>
<gene>
    <name evidence="2" type="ORF">BAMA_09550</name>
</gene>
<reference evidence="2 3" key="1">
    <citation type="submission" date="2014-06" db="EMBL/GenBank/DDBJ databases">
        <title>Draft genome sequence of Bacillus manliponensis JCM 15802 (MCCC 1A00708).</title>
        <authorList>
            <person name="Lai Q."/>
            <person name="Liu Y."/>
            <person name="Shao Z."/>
        </authorList>
    </citation>
    <scope>NUCLEOTIDE SEQUENCE [LARGE SCALE GENOMIC DNA]</scope>
    <source>
        <strain evidence="2 3">JCM 15802</strain>
    </source>
</reference>
<sequence>MELIVSLLIGVLFGAIPAIIGAFMEELEIGMIGFVASSVSALLFSFYGAIPVGILFALYIFRHARSKQSSHNELAAVIPFPVKRSRRASGLS</sequence>
<organism evidence="2 3">
    <name type="scientific">Bacillus manliponensis</name>
    <dbReference type="NCBI Taxonomy" id="574376"/>
    <lineage>
        <taxon>Bacteria</taxon>
        <taxon>Bacillati</taxon>
        <taxon>Bacillota</taxon>
        <taxon>Bacilli</taxon>
        <taxon>Bacillales</taxon>
        <taxon>Bacillaceae</taxon>
        <taxon>Bacillus</taxon>
        <taxon>Bacillus cereus group</taxon>
    </lineage>
</organism>
<accession>A0A073K3K0</accession>
<dbReference type="Proteomes" id="UP000027822">
    <property type="component" value="Unassembled WGS sequence"/>
</dbReference>
<comment type="caution">
    <text evidence="2">The sequence shown here is derived from an EMBL/GenBank/DDBJ whole genome shotgun (WGS) entry which is preliminary data.</text>
</comment>
<keyword evidence="1" id="KW-0472">Membrane</keyword>
<keyword evidence="3" id="KW-1185">Reference proteome</keyword>
<protein>
    <submittedName>
        <fullName evidence="2">Uncharacterized protein</fullName>
    </submittedName>
</protein>
<proteinExistence type="predicted"/>
<dbReference type="AlphaFoldDB" id="A0A073K3K0"/>
<evidence type="ECO:0000256" key="1">
    <source>
        <dbReference type="SAM" id="Phobius"/>
    </source>
</evidence>
<feature type="transmembrane region" description="Helical" evidence="1">
    <location>
        <begin position="31"/>
        <end position="61"/>
    </location>
</feature>
<dbReference type="EMBL" id="JOTN01000002">
    <property type="protein sequence ID" value="KEK21027.1"/>
    <property type="molecule type" value="Genomic_DNA"/>
</dbReference>
<keyword evidence="1" id="KW-1133">Transmembrane helix</keyword>
<name>A0A073K3K0_9BACI</name>
<keyword evidence="1" id="KW-0812">Transmembrane</keyword>
<evidence type="ECO:0000313" key="2">
    <source>
        <dbReference type="EMBL" id="KEK21027.1"/>
    </source>
</evidence>